<dbReference type="GO" id="GO:0017111">
    <property type="term" value="F:ribonucleoside triphosphate phosphatase activity"/>
    <property type="evidence" value="ECO:0007669"/>
    <property type="project" value="InterPro"/>
</dbReference>
<dbReference type="InterPro" id="IPR015797">
    <property type="entry name" value="NUDIX_hydrolase-like_dom_sf"/>
</dbReference>
<evidence type="ECO:0000313" key="7">
    <source>
        <dbReference type="Proteomes" id="UP000515917"/>
    </source>
</evidence>
<dbReference type="GO" id="GO:0004787">
    <property type="term" value="F:thiamine diphosphate phosphatase activity"/>
    <property type="evidence" value="ECO:0007669"/>
    <property type="project" value="InterPro"/>
</dbReference>
<keyword evidence="7" id="KW-1185">Reference proteome</keyword>
<dbReference type="PROSITE" id="PS51462">
    <property type="entry name" value="NUDIX"/>
    <property type="match status" value="1"/>
</dbReference>
<gene>
    <name evidence="4" type="primary">nudJ</name>
    <name evidence="6" type="ORF">C1H71_06420</name>
</gene>
<sequence>MWKPNATVAAVIEKDGRFLLVEELIHGELKLNQPAGHIEYGESIVDAAIRETLEETAHYFEPRALLGIYQWSPREQPELTYLRFSFSGVVIGVDEGRALDSDIERAVWLTREEIVARVSQHRSPLLLECIDDYLAGRRYPLEILRDFDR</sequence>
<evidence type="ECO:0000256" key="1">
    <source>
        <dbReference type="ARBA" id="ARBA00007608"/>
    </source>
</evidence>
<dbReference type="Gene3D" id="3.90.79.10">
    <property type="entry name" value="Nucleoside Triphosphate Pyrophosphohydrolase"/>
    <property type="match status" value="1"/>
</dbReference>
<dbReference type="PANTHER" id="PTHR43222">
    <property type="entry name" value="NUDIX HYDROLASE 23"/>
    <property type="match status" value="1"/>
</dbReference>
<evidence type="ECO:0000256" key="3">
    <source>
        <dbReference type="ARBA" id="ARBA00015552"/>
    </source>
</evidence>
<evidence type="ECO:0000256" key="4">
    <source>
        <dbReference type="RuleBase" id="RU364043"/>
    </source>
</evidence>
<dbReference type="AlphaFoldDB" id="A0A7G3G719"/>
<evidence type="ECO:0000259" key="5">
    <source>
        <dbReference type="PROSITE" id="PS51462"/>
    </source>
</evidence>
<name>A0A7G3G719_9NEIS</name>
<proteinExistence type="inferred from homology"/>
<dbReference type="GO" id="GO:0017110">
    <property type="term" value="F:nucleoside diphosphate phosphatase activity"/>
    <property type="evidence" value="ECO:0007669"/>
    <property type="project" value="InterPro"/>
</dbReference>
<dbReference type="Proteomes" id="UP000515917">
    <property type="component" value="Chromosome"/>
</dbReference>
<comment type="subunit">
    <text evidence="2 4">Monomer.</text>
</comment>
<dbReference type="PANTHER" id="PTHR43222:SF11">
    <property type="entry name" value="PHOSPHATASE NUDJ"/>
    <property type="match status" value="1"/>
</dbReference>
<keyword evidence="4 6" id="KW-0378">Hydrolase</keyword>
<evidence type="ECO:0000313" key="6">
    <source>
        <dbReference type="EMBL" id="QBC43210.1"/>
    </source>
</evidence>
<organism evidence="6 7">
    <name type="scientific">Iodobacter fluviatilis</name>
    <dbReference type="NCBI Taxonomy" id="537"/>
    <lineage>
        <taxon>Bacteria</taxon>
        <taxon>Pseudomonadati</taxon>
        <taxon>Pseudomonadota</taxon>
        <taxon>Betaproteobacteria</taxon>
        <taxon>Neisseriales</taxon>
        <taxon>Chitinibacteraceae</taxon>
        <taxon>Iodobacter</taxon>
    </lineage>
</organism>
<dbReference type="KEGG" id="ifl:C1H71_06420"/>
<dbReference type="SUPFAM" id="SSF55811">
    <property type="entry name" value="Nudix"/>
    <property type="match status" value="1"/>
</dbReference>
<dbReference type="EMBL" id="CP025781">
    <property type="protein sequence ID" value="QBC43210.1"/>
    <property type="molecule type" value="Genomic_DNA"/>
</dbReference>
<keyword evidence="4" id="KW-0460">Magnesium</keyword>
<protein>
    <recommendedName>
        <fullName evidence="3 4">Phosphatase NudJ</fullName>
        <ecNumber evidence="4">3.6.1.-</ecNumber>
    </recommendedName>
</protein>
<dbReference type="CDD" id="cd03675">
    <property type="entry name" value="NUDIX_Hydrolase"/>
    <property type="match status" value="1"/>
</dbReference>
<dbReference type="InterPro" id="IPR000086">
    <property type="entry name" value="NUDIX_hydrolase_dom"/>
</dbReference>
<accession>A0A7G3G719</accession>
<dbReference type="EC" id="3.6.1.-" evidence="4"/>
<comment type="cofactor">
    <cofactor evidence="4">
        <name>Mg(2+)</name>
        <dbReference type="ChEBI" id="CHEBI:18420"/>
    </cofactor>
</comment>
<dbReference type="RefSeq" id="WP_130105808.1">
    <property type="nucleotide sequence ID" value="NZ_CP025781.1"/>
</dbReference>
<dbReference type="Pfam" id="PF00293">
    <property type="entry name" value="NUDIX"/>
    <property type="match status" value="1"/>
</dbReference>
<dbReference type="InterPro" id="IPR033713">
    <property type="entry name" value="NudJ"/>
</dbReference>
<feature type="domain" description="Nudix hydrolase" evidence="5">
    <location>
        <begin position="1"/>
        <end position="131"/>
    </location>
</feature>
<evidence type="ECO:0000256" key="2">
    <source>
        <dbReference type="ARBA" id="ARBA00011245"/>
    </source>
</evidence>
<reference evidence="6 7" key="1">
    <citation type="submission" date="2018-01" db="EMBL/GenBank/DDBJ databases">
        <title>Genome sequence of Iodobacter sp. strain PCH194 isolated from Indian Trans-Himalaya.</title>
        <authorList>
            <person name="Kumar V."/>
            <person name="Thakur V."/>
            <person name="Kumar S."/>
            <person name="Singh D."/>
        </authorList>
    </citation>
    <scope>NUCLEOTIDE SEQUENCE [LARGE SCALE GENOMIC DNA]</scope>
    <source>
        <strain evidence="6 7">PCH194</strain>
    </source>
</reference>
<comment type="similarity">
    <text evidence="1 4">Belongs to the Nudix hydrolase family. NudJ subfamily.</text>
</comment>